<dbReference type="InterPro" id="IPR052893">
    <property type="entry name" value="TCS_response_regulator"/>
</dbReference>
<feature type="modified residue" description="4-aspartylphosphate" evidence="1">
    <location>
        <position position="63"/>
    </location>
</feature>
<dbReference type="Gene3D" id="3.40.50.2300">
    <property type="match status" value="1"/>
</dbReference>
<comment type="caution">
    <text evidence="3">The sequence shown here is derived from an EMBL/GenBank/DDBJ whole genome shotgun (WGS) entry which is preliminary data.</text>
</comment>
<dbReference type="SUPFAM" id="SSF52172">
    <property type="entry name" value="CheY-like"/>
    <property type="match status" value="1"/>
</dbReference>
<dbReference type="Pfam" id="PF00072">
    <property type="entry name" value="Response_reg"/>
    <property type="match status" value="1"/>
</dbReference>
<dbReference type="RefSeq" id="WP_344928602.1">
    <property type="nucleotide sequence ID" value="NZ_BAABCW010000012.1"/>
</dbReference>
<dbReference type="PANTHER" id="PTHR44520:SF2">
    <property type="entry name" value="RESPONSE REGULATOR RCP1"/>
    <property type="match status" value="1"/>
</dbReference>
<evidence type="ECO:0000313" key="3">
    <source>
        <dbReference type="EMBL" id="GAA3513260.1"/>
    </source>
</evidence>
<dbReference type="EMBL" id="BAABCW010000012">
    <property type="protein sequence ID" value="GAA3513260.1"/>
    <property type="molecule type" value="Genomic_DNA"/>
</dbReference>
<dbReference type="InterPro" id="IPR011006">
    <property type="entry name" value="CheY-like_superfamily"/>
</dbReference>
<evidence type="ECO:0000259" key="2">
    <source>
        <dbReference type="PROSITE" id="PS50110"/>
    </source>
</evidence>
<evidence type="ECO:0000313" key="4">
    <source>
        <dbReference type="Proteomes" id="UP001500459"/>
    </source>
</evidence>
<gene>
    <name evidence="3" type="ORF">GCM10022393_28820</name>
</gene>
<reference evidence="4" key="1">
    <citation type="journal article" date="2019" name="Int. J. Syst. Evol. Microbiol.">
        <title>The Global Catalogue of Microorganisms (GCM) 10K type strain sequencing project: providing services to taxonomists for standard genome sequencing and annotation.</title>
        <authorList>
            <consortium name="The Broad Institute Genomics Platform"/>
            <consortium name="The Broad Institute Genome Sequencing Center for Infectious Disease"/>
            <person name="Wu L."/>
            <person name="Ma J."/>
        </authorList>
    </citation>
    <scope>NUCLEOTIDE SEQUENCE [LARGE SCALE GENOMIC DNA]</scope>
    <source>
        <strain evidence="4">JCM 17106</strain>
    </source>
</reference>
<evidence type="ECO:0000256" key="1">
    <source>
        <dbReference type="PROSITE-ProRule" id="PRU00169"/>
    </source>
</evidence>
<feature type="domain" description="Response regulatory" evidence="2">
    <location>
        <begin position="6"/>
        <end position="131"/>
    </location>
</feature>
<dbReference type="InterPro" id="IPR001789">
    <property type="entry name" value="Sig_transdc_resp-reg_receiver"/>
</dbReference>
<sequence length="134" mass="15078">MKKFNIACVIDDDPIFVFGVKKVMQVIDFCNSILVFRNGQEALDNLTAIISSNDSIPEVIILDLNMPILDGWQFLDEFVKIPCEKKITIYIASSSVDPKDTLRAKSYEIVSNYIVKPISIDVLKDILHDVKKAG</sequence>
<organism evidence="3 4">
    <name type="scientific">Aquimarina addita</name>
    <dbReference type="NCBI Taxonomy" id="870485"/>
    <lineage>
        <taxon>Bacteria</taxon>
        <taxon>Pseudomonadati</taxon>
        <taxon>Bacteroidota</taxon>
        <taxon>Flavobacteriia</taxon>
        <taxon>Flavobacteriales</taxon>
        <taxon>Flavobacteriaceae</taxon>
        <taxon>Aquimarina</taxon>
    </lineage>
</organism>
<accession>A0ABP6UQ79</accession>
<proteinExistence type="predicted"/>
<keyword evidence="1" id="KW-0597">Phosphoprotein</keyword>
<dbReference type="Proteomes" id="UP001500459">
    <property type="component" value="Unassembled WGS sequence"/>
</dbReference>
<dbReference type="PROSITE" id="PS50110">
    <property type="entry name" value="RESPONSE_REGULATORY"/>
    <property type="match status" value="1"/>
</dbReference>
<keyword evidence="4" id="KW-1185">Reference proteome</keyword>
<dbReference type="SMART" id="SM00448">
    <property type="entry name" value="REC"/>
    <property type="match status" value="1"/>
</dbReference>
<name>A0ABP6UQ79_9FLAO</name>
<dbReference type="PANTHER" id="PTHR44520">
    <property type="entry name" value="RESPONSE REGULATOR RCP1-RELATED"/>
    <property type="match status" value="1"/>
</dbReference>
<protein>
    <submittedName>
        <fullName evidence="3">Response regulator</fullName>
    </submittedName>
</protein>